<dbReference type="SUPFAM" id="SSF111331">
    <property type="entry name" value="NAD kinase/diacylglycerol kinase-like"/>
    <property type="match status" value="1"/>
</dbReference>
<dbReference type="PANTHER" id="PTHR12358">
    <property type="entry name" value="SPHINGOSINE KINASE"/>
    <property type="match status" value="1"/>
</dbReference>
<dbReference type="RefSeq" id="WP_095720868.1">
    <property type="nucleotide sequence ID" value="NZ_NTFS01000044.1"/>
</dbReference>
<evidence type="ECO:0000259" key="13">
    <source>
        <dbReference type="PROSITE" id="PS50146"/>
    </source>
</evidence>
<feature type="domain" description="DAGKc" evidence="13">
    <location>
        <begin position="6"/>
        <end position="137"/>
    </location>
</feature>
<dbReference type="InterPro" id="IPR005218">
    <property type="entry name" value="Diacylglycerol/lipid_kinase"/>
</dbReference>
<keyword evidence="5" id="KW-0479">Metal-binding</keyword>
<evidence type="ECO:0000256" key="1">
    <source>
        <dbReference type="ARBA" id="ARBA00001946"/>
    </source>
</evidence>
<dbReference type="Gene3D" id="3.40.50.10330">
    <property type="entry name" value="Probable inorganic polyphosphate/atp-NAD kinase, domain 1"/>
    <property type="match status" value="1"/>
</dbReference>
<dbReference type="NCBIfam" id="TIGR00147">
    <property type="entry name" value="YegS/Rv2252/BmrU family lipid kinase"/>
    <property type="match status" value="1"/>
</dbReference>
<evidence type="ECO:0000256" key="9">
    <source>
        <dbReference type="ARBA" id="ARBA00022842"/>
    </source>
</evidence>
<dbReference type="InterPro" id="IPR017438">
    <property type="entry name" value="ATP-NAD_kinase_N"/>
</dbReference>
<comment type="similarity">
    <text evidence="2">Belongs to the diacylglycerol/lipid kinase family.</text>
</comment>
<keyword evidence="15" id="KW-1185">Reference proteome</keyword>
<dbReference type="OrthoDB" id="142078at2"/>
<evidence type="ECO:0000256" key="6">
    <source>
        <dbReference type="ARBA" id="ARBA00022741"/>
    </source>
</evidence>
<evidence type="ECO:0000256" key="4">
    <source>
        <dbReference type="ARBA" id="ARBA00022679"/>
    </source>
</evidence>
<protein>
    <submittedName>
        <fullName evidence="14">Diacylglycerol kinase</fullName>
    </submittedName>
</protein>
<dbReference type="SMART" id="SM00046">
    <property type="entry name" value="DAGKc"/>
    <property type="match status" value="1"/>
</dbReference>
<evidence type="ECO:0000256" key="10">
    <source>
        <dbReference type="ARBA" id="ARBA00023098"/>
    </source>
</evidence>
<reference evidence="14 15" key="1">
    <citation type="submission" date="2017-08" db="EMBL/GenBank/DDBJ databases">
        <title>Draft genome sequence of filamentous cyanobacterium Calothrix elsteri CCALA 953.</title>
        <authorList>
            <person name="Gagunashvili A.N."/>
            <person name="Elster J."/>
            <person name="Andresson O.S."/>
        </authorList>
    </citation>
    <scope>NUCLEOTIDE SEQUENCE [LARGE SCALE GENOMIC DNA]</scope>
    <source>
        <strain evidence="14 15">CCALA 953</strain>
    </source>
</reference>
<keyword evidence="7 14" id="KW-0418">Kinase</keyword>
<dbReference type="Pfam" id="PF00781">
    <property type="entry name" value="DAGK_cat"/>
    <property type="match status" value="1"/>
</dbReference>
<dbReference type="InterPro" id="IPR016064">
    <property type="entry name" value="NAD/diacylglycerol_kinase_sf"/>
</dbReference>
<dbReference type="GO" id="GO:0046872">
    <property type="term" value="F:metal ion binding"/>
    <property type="evidence" value="ECO:0007669"/>
    <property type="project" value="UniProtKB-KW"/>
</dbReference>
<keyword evidence="6" id="KW-0547">Nucleotide-binding</keyword>
<organism evidence="14 15">
    <name type="scientific">Brunnivagina elsteri CCALA 953</name>
    <dbReference type="NCBI Taxonomy" id="987040"/>
    <lineage>
        <taxon>Bacteria</taxon>
        <taxon>Bacillati</taxon>
        <taxon>Cyanobacteriota</taxon>
        <taxon>Cyanophyceae</taxon>
        <taxon>Nostocales</taxon>
        <taxon>Calotrichaceae</taxon>
        <taxon>Brunnivagina</taxon>
    </lineage>
</organism>
<dbReference type="InterPro" id="IPR045540">
    <property type="entry name" value="YegS/DAGK_C"/>
</dbReference>
<dbReference type="GO" id="GO:0005524">
    <property type="term" value="F:ATP binding"/>
    <property type="evidence" value="ECO:0007669"/>
    <property type="project" value="UniProtKB-KW"/>
</dbReference>
<keyword evidence="3" id="KW-0444">Lipid biosynthesis</keyword>
<dbReference type="InterPro" id="IPR050187">
    <property type="entry name" value="Lipid_Phosphate_FormReg"/>
</dbReference>
<dbReference type="PROSITE" id="PS50146">
    <property type="entry name" value="DAGK"/>
    <property type="match status" value="1"/>
</dbReference>
<proteinExistence type="inferred from homology"/>
<keyword evidence="12" id="KW-1208">Phospholipid metabolism</keyword>
<name>A0A2A2TMI3_9CYAN</name>
<dbReference type="InterPro" id="IPR001206">
    <property type="entry name" value="Diacylglycerol_kinase_cat_dom"/>
</dbReference>
<evidence type="ECO:0000313" key="15">
    <source>
        <dbReference type="Proteomes" id="UP000218238"/>
    </source>
</evidence>
<keyword evidence="11" id="KW-0594">Phospholipid biosynthesis</keyword>
<dbReference type="GO" id="GO:0005886">
    <property type="term" value="C:plasma membrane"/>
    <property type="evidence" value="ECO:0007669"/>
    <property type="project" value="TreeGrafter"/>
</dbReference>
<gene>
    <name evidence="14" type="ORF">CK510_06220</name>
</gene>
<evidence type="ECO:0000256" key="8">
    <source>
        <dbReference type="ARBA" id="ARBA00022840"/>
    </source>
</evidence>
<accession>A0A2A2TMI3</accession>
<evidence type="ECO:0000313" key="14">
    <source>
        <dbReference type="EMBL" id="PAX59606.1"/>
    </source>
</evidence>
<keyword evidence="10" id="KW-0443">Lipid metabolism</keyword>
<evidence type="ECO:0000256" key="7">
    <source>
        <dbReference type="ARBA" id="ARBA00022777"/>
    </source>
</evidence>
<evidence type="ECO:0000256" key="2">
    <source>
        <dbReference type="ARBA" id="ARBA00005983"/>
    </source>
</evidence>
<sequence length="318" mass="34542">MGTALPSQPRVLILFNPFAGQAYNLKQTLESAAEIWQNHGWVVELRPTQAPGDATVQAREAASKGFDVVVAAGGDGTVNEVMNGLVGTSTALAVLPIGTVNIWARELGLSMDLRRAATAFLQAQIEQIDVGKAGTRHFLLMAGIGFDAAVTATINPRDKKRLGAIAYVKQALQLAWCFQGVKSHIRIDGKRIRGRVLLVVIGNSQLYGGVVKLTAHAVVNDGLLDVCIIKGRSMLVAPLRLMSVFTRRYNRDPKVEYYRAQKVIIKGKKTFPVQVDGDYLGTTPMNFEVVPGGIRVLVPPSADKSLWCDENSPSNYKF</sequence>
<dbReference type="GO" id="GO:0004143">
    <property type="term" value="F:ATP-dependent diacylglycerol kinase activity"/>
    <property type="evidence" value="ECO:0007669"/>
    <property type="project" value="TreeGrafter"/>
</dbReference>
<dbReference type="AlphaFoldDB" id="A0A2A2TMI3"/>
<evidence type="ECO:0000256" key="5">
    <source>
        <dbReference type="ARBA" id="ARBA00022723"/>
    </source>
</evidence>
<dbReference type="Gene3D" id="2.60.200.40">
    <property type="match status" value="1"/>
</dbReference>
<comment type="caution">
    <text evidence="14">The sequence shown here is derived from an EMBL/GenBank/DDBJ whole genome shotgun (WGS) entry which is preliminary data.</text>
</comment>
<dbReference type="GO" id="GO:0008654">
    <property type="term" value="P:phospholipid biosynthetic process"/>
    <property type="evidence" value="ECO:0007669"/>
    <property type="project" value="UniProtKB-KW"/>
</dbReference>
<dbReference type="EMBL" id="NTFS01000044">
    <property type="protein sequence ID" value="PAX59606.1"/>
    <property type="molecule type" value="Genomic_DNA"/>
</dbReference>
<evidence type="ECO:0000256" key="11">
    <source>
        <dbReference type="ARBA" id="ARBA00023209"/>
    </source>
</evidence>
<dbReference type="Pfam" id="PF19279">
    <property type="entry name" value="YegS_C"/>
    <property type="match status" value="1"/>
</dbReference>
<dbReference type="PANTHER" id="PTHR12358:SF106">
    <property type="entry name" value="LIPID KINASE YEGS"/>
    <property type="match status" value="1"/>
</dbReference>
<dbReference type="Proteomes" id="UP000218238">
    <property type="component" value="Unassembled WGS sequence"/>
</dbReference>
<comment type="cofactor">
    <cofactor evidence="1">
        <name>Mg(2+)</name>
        <dbReference type="ChEBI" id="CHEBI:18420"/>
    </cofactor>
</comment>
<evidence type="ECO:0000256" key="3">
    <source>
        <dbReference type="ARBA" id="ARBA00022516"/>
    </source>
</evidence>
<keyword evidence="4" id="KW-0808">Transferase</keyword>
<keyword evidence="9" id="KW-0460">Magnesium</keyword>
<keyword evidence="8" id="KW-0067">ATP-binding</keyword>
<evidence type="ECO:0000256" key="12">
    <source>
        <dbReference type="ARBA" id="ARBA00023264"/>
    </source>
</evidence>